<evidence type="ECO:0000256" key="16">
    <source>
        <dbReference type="ARBA" id="ARBA00070063"/>
    </source>
</evidence>
<evidence type="ECO:0000256" key="11">
    <source>
        <dbReference type="ARBA" id="ARBA00023027"/>
    </source>
</evidence>
<keyword evidence="13" id="KW-0594">Phospholipid biosynthesis</keyword>
<dbReference type="UniPathway" id="UPA00823">
    <property type="reaction ID" value="UER00787"/>
</dbReference>
<dbReference type="FunFam" id="3.40.50.720:FF:000334">
    <property type="entry name" value="Inositol-3-phosphate synthase"/>
    <property type="match status" value="1"/>
</dbReference>
<comment type="caution">
    <text evidence="18">The sequence shown here is derived from an EMBL/GenBank/DDBJ whole genome shotgun (WGS) entry which is preliminary data.</text>
</comment>
<gene>
    <name evidence="18" type="ORF">TRFO_25563</name>
</gene>
<sequence length="511" mass="56748">MLSQEFNVQTSNVTVNGNEMISKYQYFTQHVETGADGKVTVVPECKEFEFKTNTKVPRTGVMIVGLGGNNGTTLTAGVLANRHHLTWESKRGKESANYYGSLTQCATTYLGDDANGKQHVAPFHGLLPMINPNDLVIGGWDISKANMYDATVRAYVHEPSMYHQIEDELKAITPLPAVFDLSFVAPNQEARADNVLKGSKKEVLEQVREQIRNFKKENNLEQVIILWSANTERYCEVTPGVHDTAANVLKAIDEGHPEIAPSLIYAVAAVLEGVPYINGSPQNTFVKGFIELAVQHHVPIMGDDFKTGQTKFKTVISDFLISSGLKLTAVASYNHLGNNDGLNLSFERCFRSKQISKASVIDDMVRLNPILYKEDEHPDHIVVIKYVPSVGDSKRALDEYDSDIFCGGKNIISVHNTCEDSLLAAPLMLDLVVLMELFTRIQIKGAGMKDFDSMHQVYSVLSFLLKAPQVPPGTPVINSLFQQRACLENILRACRGLQPLNHMHLEYKLPQ</sequence>
<proteinExistence type="inferred from homology"/>
<keyword evidence="10" id="KW-0398">Inositol biosynthesis</keyword>
<evidence type="ECO:0000256" key="9">
    <source>
        <dbReference type="ARBA" id="ARBA00022516"/>
    </source>
</evidence>
<evidence type="ECO:0000256" key="4">
    <source>
        <dbReference type="ARBA" id="ARBA00005117"/>
    </source>
</evidence>
<evidence type="ECO:0000256" key="7">
    <source>
        <dbReference type="ARBA" id="ARBA00012125"/>
    </source>
</evidence>
<comment type="catalytic activity">
    <reaction evidence="1">
        <text>D-glucose 6-phosphate = 1D-myo-inositol 3-phosphate</text>
        <dbReference type="Rhea" id="RHEA:10716"/>
        <dbReference type="ChEBI" id="CHEBI:58401"/>
        <dbReference type="ChEBI" id="CHEBI:61548"/>
        <dbReference type="EC" id="5.5.1.4"/>
    </reaction>
</comment>
<comment type="subcellular location">
    <subcellularLocation>
        <location evidence="3">Cytoplasm</location>
    </subcellularLocation>
</comment>
<evidence type="ECO:0000256" key="15">
    <source>
        <dbReference type="ARBA" id="ARBA00023264"/>
    </source>
</evidence>
<dbReference type="Gene3D" id="3.40.50.720">
    <property type="entry name" value="NAD(P)-binding Rossmann-like Domain"/>
    <property type="match status" value="2"/>
</dbReference>
<evidence type="ECO:0000256" key="3">
    <source>
        <dbReference type="ARBA" id="ARBA00004496"/>
    </source>
</evidence>
<evidence type="ECO:0000256" key="1">
    <source>
        <dbReference type="ARBA" id="ARBA00000113"/>
    </source>
</evidence>
<evidence type="ECO:0000259" key="17">
    <source>
        <dbReference type="Pfam" id="PF01658"/>
    </source>
</evidence>
<dbReference type="GO" id="GO:0006021">
    <property type="term" value="P:inositol biosynthetic process"/>
    <property type="evidence" value="ECO:0007669"/>
    <property type="project" value="UniProtKB-UniPathway"/>
</dbReference>
<feature type="domain" description="Myo-inositol-1-phosphate synthase GAPDH-like" evidence="17">
    <location>
        <begin position="308"/>
        <end position="421"/>
    </location>
</feature>
<dbReference type="Pfam" id="PF07994">
    <property type="entry name" value="NAD_binding_5"/>
    <property type="match status" value="1"/>
</dbReference>
<evidence type="ECO:0000313" key="18">
    <source>
        <dbReference type="EMBL" id="OHT06448.1"/>
    </source>
</evidence>
<dbReference type="EMBL" id="MLAK01000726">
    <property type="protein sequence ID" value="OHT06448.1"/>
    <property type="molecule type" value="Genomic_DNA"/>
</dbReference>
<evidence type="ECO:0000256" key="10">
    <source>
        <dbReference type="ARBA" id="ARBA00022550"/>
    </source>
</evidence>
<comment type="pathway">
    <text evidence="4">Polyol metabolism; myo-inositol biosynthesis; myo-inositol from D-glucose 6-phosphate: step 1/2.</text>
</comment>
<dbReference type="RefSeq" id="XP_068359584.1">
    <property type="nucleotide sequence ID" value="XM_068504440.1"/>
</dbReference>
<dbReference type="AlphaFoldDB" id="A0A1J4K6D7"/>
<organism evidence="18 19">
    <name type="scientific">Tritrichomonas foetus</name>
    <dbReference type="NCBI Taxonomy" id="1144522"/>
    <lineage>
        <taxon>Eukaryota</taxon>
        <taxon>Metamonada</taxon>
        <taxon>Parabasalia</taxon>
        <taxon>Tritrichomonadida</taxon>
        <taxon>Tritrichomonadidae</taxon>
        <taxon>Tritrichomonas</taxon>
    </lineage>
</organism>
<dbReference type="GeneID" id="94839144"/>
<keyword evidence="11" id="KW-0520">NAD</keyword>
<evidence type="ECO:0000256" key="13">
    <source>
        <dbReference type="ARBA" id="ARBA00023209"/>
    </source>
</evidence>
<evidence type="ECO:0000256" key="6">
    <source>
        <dbReference type="ARBA" id="ARBA00011881"/>
    </source>
</evidence>
<evidence type="ECO:0000256" key="12">
    <source>
        <dbReference type="ARBA" id="ARBA00023098"/>
    </source>
</evidence>
<reference evidence="18" key="1">
    <citation type="submission" date="2016-10" db="EMBL/GenBank/DDBJ databases">
        <authorList>
            <person name="Benchimol M."/>
            <person name="Almeida L.G."/>
            <person name="Vasconcelos A.T."/>
            <person name="Perreira-Neves A."/>
            <person name="Rosa I.A."/>
            <person name="Tasca T."/>
            <person name="Bogo M.R."/>
            <person name="de Souza W."/>
        </authorList>
    </citation>
    <scope>NUCLEOTIDE SEQUENCE [LARGE SCALE GENOMIC DNA]</scope>
    <source>
        <strain evidence="18">K</strain>
    </source>
</reference>
<evidence type="ECO:0000256" key="2">
    <source>
        <dbReference type="ARBA" id="ARBA00001911"/>
    </source>
</evidence>
<dbReference type="OrthoDB" id="2887at2759"/>
<dbReference type="GO" id="GO:0004512">
    <property type="term" value="F:inositol-3-phosphate synthase activity"/>
    <property type="evidence" value="ECO:0007669"/>
    <property type="project" value="UniProtKB-EC"/>
</dbReference>
<dbReference type="InterPro" id="IPR013021">
    <property type="entry name" value="Myo-inos-1-P_Synthase_GAPDH"/>
</dbReference>
<accession>A0A1J4K6D7</accession>
<evidence type="ECO:0000256" key="14">
    <source>
        <dbReference type="ARBA" id="ARBA00023235"/>
    </source>
</evidence>
<keyword evidence="8" id="KW-0963">Cytoplasm</keyword>
<dbReference type="InterPro" id="IPR002587">
    <property type="entry name" value="Myo-inos-1-P_Synthase"/>
</dbReference>
<dbReference type="FunFam" id="3.40.50.720:FF:000069">
    <property type="entry name" value="Inositol-3-phosphate synthase 1"/>
    <property type="match status" value="1"/>
</dbReference>
<dbReference type="SUPFAM" id="SSF55347">
    <property type="entry name" value="Glyceraldehyde-3-phosphate dehydrogenase-like, C-terminal domain"/>
    <property type="match status" value="1"/>
</dbReference>
<name>A0A1J4K6D7_9EUKA</name>
<dbReference type="SUPFAM" id="SSF51735">
    <property type="entry name" value="NAD(P)-binding Rossmann-fold domains"/>
    <property type="match status" value="1"/>
</dbReference>
<comment type="cofactor">
    <cofactor evidence="2">
        <name>NAD(+)</name>
        <dbReference type="ChEBI" id="CHEBI:57540"/>
    </cofactor>
</comment>
<dbReference type="GO" id="GO:0008654">
    <property type="term" value="P:phospholipid biosynthetic process"/>
    <property type="evidence" value="ECO:0007669"/>
    <property type="project" value="UniProtKB-KW"/>
</dbReference>
<evidence type="ECO:0000256" key="5">
    <source>
        <dbReference type="ARBA" id="ARBA00010813"/>
    </source>
</evidence>
<keyword evidence="19" id="KW-1185">Reference proteome</keyword>
<dbReference type="EC" id="5.5.1.4" evidence="7"/>
<comment type="similarity">
    <text evidence="5">Belongs to the myo-inositol 1-phosphate synthase family.</text>
</comment>
<evidence type="ECO:0000256" key="8">
    <source>
        <dbReference type="ARBA" id="ARBA00022490"/>
    </source>
</evidence>
<keyword evidence="9" id="KW-0444">Lipid biosynthesis</keyword>
<dbReference type="PIRSF" id="PIRSF015578">
    <property type="entry name" value="Myoinos-ppht_syn"/>
    <property type="match status" value="1"/>
</dbReference>
<comment type="subunit">
    <text evidence="6">Homotetramer.</text>
</comment>
<dbReference type="VEuPathDB" id="TrichDB:TRFO_25563"/>
<keyword evidence="15" id="KW-1208">Phospholipid metabolism</keyword>
<dbReference type="PANTHER" id="PTHR11510">
    <property type="entry name" value="MYO-INOSITOL-1 PHOSPHATE SYNTHASE"/>
    <property type="match status" value="1"/>
</dbReference>
<dbReference type="Pfam" id="PF01658">
    <property type="entry name" value="Inos-1-P_synth"/>
    <property type="match status" value="1"/>
</dbReference>
<protein>
    <recommendedName>
        <fullName evidence="16">Inositol-3-phosphate synthase</fullName>
        <ecNumber evidence="7">5.5.1.4</ecNumber>
    </recommendedName>
</protein>
<keyword evidence="14" id="KW-0413">Isomerase</keyword>
<evidence type="ECO:0000313" key="19">
    <source>
        <dbReference type="Proteomes" id="UP000179807"/>
    </source>
</evidence>
<dbReference type="Proteomes" id="UP000179807">
    <property type="component" value="Unassembled WGS sequence"/>
</dbReference>
<keyword evidence="12" id="KW-0443">Lipid metabolism</keyword>
<dbReference type="InterPro" id="IPR036291">
    <property type="entry name" value="NAD(P)-bd_dom_sf"/>
</dbReference>
<dbReference type="GO" id="GO:0005737">
    <property type="term" value="C:cytoplasm"/>
    <property type="evidence" value="ECO:0007669"/>
    <property type="project" value="UniProtKB-SubCell"/>
</dbReference>